<comment type="caution">
    <text evidence="4">The sequence shown here is derived from an EMBL/GenBank/DDBJ whole genome shotgun (WGS) entry which is preliminary data.</text>
</comment>
<feature type="transmembrane region" description="Helical" evidence="1">
    <location>
        <begin position="473"/>
        <end position="495"/>
    </location>
</feature>
<evidence type="ECO:0000259" key="3">
    <source>
        <dbReference type="Pfam" id="PF00144"/>
    </source>
</evidence>
<dbReference type="GO" id="GO:0016787">
    <property type="term" value="F:hydrolase activity"/>
    <property type="evidence" value="ECO:0007669"/>
    <property type="project" value="UniProtKB-KW"/>
</dbReference>
<dbReference type="Gene3D" id="3.40.710.10">
    <property type="entry name" value="DD-peptidase/beta-lactamase superfamily"/>
    <property type="match status" value="1"/>
</dbReference>
<dbReference type="Proteomes" id="UP000465601">
    <property type="component" value="Unassembled WGS sequence"/>
</dbReference>
<keyword evidence="2" id="KW-0732">Signal</keyword>
<reference evidence="4 5" key="1">
    <citation type="submission" date="2019-10" db="EMBL/GenBank/DDBJ databases">
        <title>Alkaliphilus serpentinus sp. nov. and Alkaliphilus pronyensis sp. nov., two novel anaerobic alkaliphilic species isolated from the serpentinized-hosted hydrothermal field of the Prony Bay (New Caledonia).</title>
        <authorList>
            <person name="Postec A."/>
        </authorList>
    </citation>
    <scope>NUCLEOTIDE SEQUENCE [LARGE SCALE GENOMIC DNA]</scope>
    <source>
        <strain evidence="4 5">LacT</strain>
    </source>
</reference>
<keyword evidence="4" id="KW-0378">Hydrolase</keyword>
<dbReference type="PANTHER" id="PTHR46825">
    <property type="entry name" value="D-ALANYL-D-ALANINE-CARBOXYPEPTIDASE/ENDOPEPTIDASE AMPH"/>
    <property type="match status" value="1"/>
</dbReference>
<sequence length="595" mass="67020">MEVKKMRKSITIITIIALLLCINISSSLANVVETMDTDASIKNTLNERIEDIVNQGKAKGAITSLVIDGEAVGVKGYGYADQLENMKADGYTTGFRIGSVSKTFVAVAALIAMEEGVLDIHKDISAYLEDDFPKLKYPVTMHNLLTHTAGFEETISGMVVENVSDTEPLSLAVKKYIPEQILNPGDLASYSNYGIGLAAYVIERATGMDFADYCREKIFLPLGMKRTTFLHMQDTVYVSKAYLPNGEETMDVFINLYPEGSAVSTAEDMSKYIQWLLKDEEDILRRENKAKLFERQHYMADELGGIGYVWNRKSRNGSEYFEKKGETLHFYSRILLYPEKKAGLFLSFNTYVPEEEINRTTAIMTDQLLGEKVKPIQEAGANIEIEGLYVNAWSSFRTEEKLLRFLYPGKTMKISGSVSKGFTINSERITHLGNNAYDTPIGTVKFFEKGGKTIMATDFSQSYIRVNTLENKLVILTITLLFALSTITFIVISIIGALRKKLRFTMFTLMSIVQMVSLVALVWMILIGIMEYNLLAYKFYIHLGAWVITVTALVNFTFTIIKDFSNTKGLLKYAYYHNVVSFAFCLVLVYLNLLI</sequence>
<feature type="transmembrane region" description="Helical" evidence="1">
    <location>
        <begin position="507"/>
        <end position="527"/>
    </location>
</feature>
<keyword evidence="1" id="KW-1133">Transmembrane helix</keyword>
<feature type="signal peptide" evidence="2">
    <location>
        <begin position="1"/>
        <end position="29"/>
    </location>
</feature>
<dbReference type="AlphaFoldDB" id="A0A833HLZ3"/>
<keyword evidence="1" id="KW-0472">Membrane</keyword>
<evidence type="ECO:0000313" key="5">
    <source>
        <dbReference type="Proteomes" id="UP000465601"/>
    </source>
</evidence>
<gene>
    <name evidence="4" type="ORF">F8153_15170</name>
</gene>
<evidence type="ECO:0000256" key="2">
    <source>
        <dbReference type="SAM" id="SignalP"/>
    </source>
</evidence>
<feature type="transmembrane region" description="Helical" evidence="1">
    <location>
        <begin position="539"/>
        <end position="561"/>
    </location>
</feature>
<dbReference type="OrthoDB" id="9797709at2"/>
<dbReference type="InterPro" id="IPR050491">
    <property type="entry name" value="AmpC-like"/>
</dbReference>
<dbReference type="EMBL" id="WBZB01000065">
    <property type="protein sequence ID" value="KAB3525512.1"/>
    <property type="molecule type" value="Genomic_DNA"/>
</dbReference>
<feature type="domain" description="Beta-lactamase-related" evidence="3">
    <location>
        <begin position="46"/>
        <end position="360"/>
    </location>
</feature>
<keyword evidence="1" id="KW-0812">Transmembrane</keyword>
<protein>
    <submittedName>
        <fullName evidence="4">Serine hydrolase</fullName>
    </submittedName>
</protein>
<organism evidence="4 5">
    <name type="scientific">Alkaliphilus serpentinus</name>
    <dbReference type="NCBI Taxonomy" id="1482731"/>
    <lineage>
        <taxon>Bacteria</taxon>
        <taxon>Bacillati</taxon>
        <taxon>Bacillota</taxon>
        <taxon>Clostridia</taxon>
        <taxon>Peptostreptococcales</taxon>
        <taxon>Natronincolaceae</taxon>
        <taxon>Alkaliphilus</taxon>
    </lineage>
</organism>
<name>A0A833HLZ3_9FIRM</name>
<feature type="chain" id="PRO_5032782063" evidence="2">
    <location>
        <begin position="30"/>
        <end position="595"/>
    </location>
</feature>
<dbReference type="Pfam" id="PF00144">
    <property type="entry name" value="Beta-lactamase"/>
    <property type="match status" value="1"/>
</dbReference>
<dbReference type="InterPro" id="IPR001466">
    <property type="entry name" value="Beta-lactam-related"/>
</dbReference>
<evidence type="ECO:0000313" key="4">
    <source>
        <dbReference type="EMBL" id="KAB3525512.1"/>
    </source>
</evidence>
<proteinExistence type="predicted"/>
<evidence type="ECO:0000256" key="1">
    <source>
        <dbReference type="SAM" id="Phobius"/>
    </source>
</evidence>
<keyword evidence="5" id="KW-1185">Reference proteome</keyword>
<dbReference type="InterPro" id="IPR012338">
    <property type="entry name" value="Beta-lactam/transpept-like"/>
</dbReference>
<accession>A0A833HLZ3</accession>
<feature type="transmembrane region" description="Helical" evidence="1">
    <location>
        <begin position="573"/>
        <end position="593"/>
    </location>
</feature>
<dbReference type="PANTHER" id="PTHR46825:SF9">
    <property type="entry name" value="BETA-LACTAMASE-RELATED DOMAIN-CONTAINING PROTEIN"/>
    <property type="match status" value="1"/>
</dbReference>
<dbReference type="SUPFAM" id="SSF56601">
    <property type="entry name" value="beta-lactamase/transpeptidase-like"/>
    <property type="match status" value="1"/>
</dbReference>